<sequence length="232" mass="26283">MSTTIRLYELTGADEHVQFSPYCWRSRYALAHKGLSVETQPWRFSDKEAIAFSGQGKVPVLVDGEQTVNDSWAIAEYLERTYPDCPSLFGEDTARALTRFINNWTDGVVHPPLARLLLPDIHNILASGDRDYFQSTREAMLGASFETLRTEREQWLKAFRTALAPLRRTLEVQPYLAGETPAYADYILAGTFQWARVCSAQNLLESEDPVAAWRERMLDAHGGFARKASLAY</sequence>
<dbReference type="AlphaFoldDB" id="A0A917PX40"/>
<feature type="domain" description="GST C-terminal" evidence="2">
    <location>
        <begin position="91"/>
        <end position="232"/>
    </location>
</feature>
<dbReference type="SFLD" id="SFLDG00358">
    <property type="entry name" value="Main_(cytGST)"/>
    <property type="match status" value="1"/>
</dbReference>
<dbReference type="GO" id="GO:0006749">
    <property type="term" value="P:glutathione metabolic process"/>
    <property type="evidence" value="ECO:0007669"/>
    <property type="project" value="TreeGrafter"/>
</dbReference>
<dbReference type="CDD" id="cd03202">
    <property type="entry name" value="GST_C_etherase_LigE"/>
    <property type="match status" value="1"/>
</dbReference>
<dbReference type="PANTHER" id="PTHR42673:SF4">
    <property type="entry name" value="MALEYLACETOACETATE ISOMERASE"/>
    <property type="match status" value="1"/>
</dbReference>
<organism evidence="3 4">
    <name type="scientific">Pseudomonas matsuisoli</name>
    <dbReference type="NCBI Taxonomy" id="1515666"/>
    <lineage>
        <taxon>Bacteria</taxon>
        <taxon>Pseudomonadati</taxon>
        <taxon>Pseudomonadota</taxon>
        <taxon>Gammaproteobacteria</taxon>
        <taxon>Pseudomonadales</taxon>
        <taxon>Pseudomonadaceae</taxon>
        <taxon>Pseudomonas</taxon>
    </lineage>
</organism>
<dbReference type="InterPro" id="IPR036282">
    <property type="entry name" value="Glutathione-S-Trfase_C_sf"/>
</dbReference>
<dbReference type="InterPro" id="IPR036249">
    <property type="entry name" value="Thioredoxin-like_sf"/>
</dbReference>
<dbReference type="SUPFAM" id="SSF47616">
    <property type="entry name" value="GST C-terminal domain-like"/>
    <property type="match status" value="1"/>
</dbReference>
<dbReference type="EMBL" id="BMPO01000005">
    <property type="protein sequence ID" value="GGJ98135.1"/>
    <property type="molecule type" value="Genomic_DNA"/>
</dbReference>
<gene>
    <name evidence="3" type="primary">ligE</name>
    <name evidence="3" type="ORF">GCM10009304_25080</name>
</gene>
<protein>
    <submittedName>
        <fullName evidence="3">Glutathione S-transferase</fullName>
    </submittedName>
</protein>
<dbReference type="SFLD" id="SFLDS00019">
    <property type="entry name" value="Glutathione_Transferase_(cytos"/>
    <property type="match status" value="1"/>
</dbReference>
<dbReference type="InterPro" id="IPR010987">
    <property type="entry name" value="Glutathione-S-Trfase_C-like"/>
</dbReference>
<dbReference type="Pfam" id="PF13409">
    <property type="entry name" value="GST_N_2"/>
    <property type="match status" value="1"/>
</dbReference>
<dbReference type="SUPFAM" id="SSF52833">
    <property type="entry name" value="Thioredoxin-like"/>
    <property type="match status" value="1"/>
</dbReference>
<dbReference type="CDD" id="cd03038">
    <property type="entry name" value="GST_N_etherase_LigE"/>
    <property type="match status" value="1"/>
</dbReference>
<dbReference type="PROSITE" id="PS50404">
    <property type="entry name" value="GST_NTER"/>
    <property type="match status" value="1"/>
</dbReference>
<dbReference type="InterPro" id="IPR054416">
    <property type="entry name" value="GST_UstS-like_C"/>
</dbReference>
<feature type="domain" description="GST N-terminal" evidence="1">
    <location>
        <begin position="10"/>
        <end position="86"/>
    </location>
</feature>
<dbReference type="InterPro" id="IPR040079">
    <property type="entry name" value="Glutathione_S-Trfase"/>
</dbReference>
<dbReference type="GO" id="GO:0004364">
    <property type="term" value="F:glutathione transferase activity"/>
    <property type="evidence" value="ECO:0007669"/>
    <property type="project" value="TreeGrafter"/>
</dbReference>
<reference evidence="3" key="2">
    <citation type="submission" date="2020-09" db="EMBL/GenBank/DDBJ databases">
        <authorList>
            <person name="Sun Q."/>
            <person name="Ohkuma M."/>
        </authorList>
    </citation>
    <scope>NUCLEOTIDE SEQUENCE</scope>
    <source>
        <strain evidence="3">JCM 30078</strain>
    </source>
</reference>
<name>A0A917PX40_9PSED</name>
<accession>A0A917PX40</accession>
<dbReference type="PANTHER" id="PTHR42673">
    <property type="entry name" value="MALEYLACETOACETATE ISOMERASE"/>
    <property type="match status" value="1"/>
</dbReference>
<evidence type="ECO:0000313" key="4">
    <source>
        <dbReference type="Proteomes" id="UP000635983"/>
    </source>
</evidence>
<reference evidence="3" key="1">
    <citation type="journal article" date="2014" name="Int. J. Syst. Evol. Microbiol.">
        <title>Complete genome sequence of Corynebacterium casei LMG S-19264T (=DSM 44701T), isolated from a smear-ripened cheese.</title>
        <authorList>
            <consortium name="US DOE Joint Genome Institute (JGI-PGF)"/>
            <person name="Walter F."/>
            <person name="Albersmeier A."/>
            <person name="Kalinowski J."/>
            <person name="Ruckert C."/>
        </authorList>
    </citation>
    <scope>NUCLEOTIDE SEQUENCE</scope>
    <source>
        <strain evidence="3">JCM 30078</strain>
    </source>
</reference>
<evidence type="ECO:0000313" key="3">
    <source>
        <dbReference type="EMBL" id="GGJ98135.1"/>
    </source>
</evidence>
<dbReference type="RefSeq" id="WP_188983577.1">
    <property type="nucleotide sequence ID" value="NZ_BMPO01000005.1"/>
</dbReference>
<dbReference type="Pfam" id="PF22041">
    <property type="entry name" value="GST_C_7"/>
    <property type="match status" value="1"/>
</dbReference>
<dbReference type="GO" id="GO:0006559">
    <property type="term" value="P:L-phenylalanine catabolic process"/>
    <property type="evidence" value="ECO:0007669"/>
    <property type="project" value="TreeGrafter"/>
</dbReference>
<proteinExistence type="predicted"/>
<comment type="caution">
    <text evidence="3">The sequence shown here is derived from an EMBL/GenBank/DDBJ whole genome shotgun (WGS) entry which is preliminary data.</text>
</comment>
<dbReference type="PROSITE" id="PS50405">
    <property type="entry name" value="GST_CTER"/>
    <property type="match status" value="1"/>
</dbReference>
<evidence type="ECO:0000259" key="1">
    <source>
        <dbReference type="PROSITE" id="PS50404"/>
    </source>
</evidence>
<dbReference type="Gene3D" id="3.40.30.10">
    <property type="entry name" value="Glutaredoxin"/>
    <property type="match status" value="1"/>
</dbReference>
<dbReference type="Gene3D" id="1.20.1050.10">
    <property type="match status" value="1"/>
</dbReference>
<evidence type="ECO:0000259" key="2">
    <source>
        <dbReference type="PROSITE" id="PS50405"/>
    </source>
</evidence>
<dbReference type="Proteomes" id="UP000635983">
    <property type="component" value="Unassembled WGS sequence"/>
</dbReference>
<dbReference type="InterPro" id="IPR004045">
    <property type="entry name" value="Glutathione_S-Trfase_N"/>
</dbReference>
<dbReference type="GO" id="GO:0016034">
    <property type="term" value="F:maleylacetoacetate isomerase activity"/>
    <property type="evidence" value="ECO:0007669"/>
    <property type="project" value="TreeGrafter"/>
</dbReference>
<keyword evidence="4" id="KW-1185">Reference proteome</keyword>